<reference evidence="1 2" key="1">
    <citation type="journal article" date="2016" name="Nat. Commun.">
        <title>Extremotolerant tardigrade genome and improved radiotolerance of human cultured cells by tardigrade-unique protein.</title>
        <authorList>
            <person name="Hashimoto T."/>
            <person name="Horikawa D.D."/>
            <person name="Saito Y."/>
            <person name="Kuwahara H."/>
            <person name="Kozuka-Hata H."/>
            <person name="Shin-I T."/>
            <person name="Minakuchi Y."/>
            <person name="Ohishi K."/>
            <person name="Motoyama A."/>
            <person name="Aizu T."/>
            <person name="Enomoto A."/>
            <person name="Kondo K."/>
            <person name="Tanaka S."/>
            <person name="Hara Y."/>
            <person name="Koshikawa S."/>
            <person name="Sagara H."/>
            <person name="Miura T."/>
            <person name="Yokobori S."/>
            <person name="Miyagawa K."/>
            <person name="Suzuki Y."/>
            <person name="Kubo T."/>
            <person name="Oyama M."/>
            <person name="Kohara Y."/>
            <person name="Fujiyama A."/>
            <person name="Arakawa K."/>
            <person name="Katayama T."/>
            <person name="Toyoda A."/>
            <person name="Kunieda T."/>
        </authorList>
    </citation>
    <scope>NUCLEOTIDE SEQUENCE [LARGE SCALE GENOMIC DNA]</scope>
    <source>
        <strain evidence="1 2">YOKOZUNA-1</strain>
    </source>
</reference>
<evidence type="ECO:0000313" key="2">
    <source>
        <dbReference type="Proteomes" id="UP000186922"/>
    </source>
</evidence>
<proteinExistence type="predicted"/>
<sequence>MNEDVIKGYNQTLFRSAEFSFTISIWICSQLRRQDHTLAMKSLCASSFLNGLRKTTFISKWDRVHIRSFIKLQDNPALDKFNKNERILQESSGDRMRIARGRLDFLQTHISSLPTSKNSTEEEDVLDSIIIQTLIQKVAQEKAKIAKLEAILFNTPDGDPDFFVGEKELSKTKVNKRFGANSFTRRFSQKLSSCDHCASLVR</sequence>
<gene>
    <name evidence="1" type="primary">RvY_00620</name>
    <name evidence="1" type="synonym">RvY_00620.1</name>
    <name evidence="1" type="ORF">RvY_00620-1</name>
</gene>
<comment type="caution">
    <text evidence="1">The sequence shown here is derived from an EMBL/GenBank/DDBJ whole genome shotgun (WGS) entry which is preliminary data.</text>
</comment>
<dbReference type="EMBL" id="BDGG01000001">
    <property type="protein sequence ID" value="GAU87824.1"/>
    <property type="molecule type" value="Genomic_DNA"/>
</dbReference>
<dbReference type="AlphaFoldDB" id="A0A1D1UDE4"/>
<name>A0A1D1UDE4_RAMVA</name>
<keyword evidence="2" id="KW-1185">Reference proteome</keyword>
<organism evidence="1 2">
    <name type="scientific">Ramazzottius varieornatus</name>
    <name type="common">Water bear</name>
    <name type="synonym">Tardigrade</name>
    <dbReference type="NCBI Taxonomy" id="947166"/>
    <lineage>
        <taxon>Eukaryota</taxon>
        <taxon>Metazoa</taxon>
        <taxon>Ecdysozoa</taxon>
        <taxon>Tardigrada</taxon>
        <taxon>Eutardigrada</taxon>
        <taxon>Parachela</taxon>
        <taxon>Hypsibioidea</taxon>
        <taxon>Ramazzottiidae</taxon>
        <taxon>Ramazzottius</taxon>
    </lineage>
</organism>
<accession>A0A1D1UDE4</accession>
<protein>
    <submittedName>
        <fullName evidence="1">Uncharacterized protein</fullName>
    </submittedName>
</protein>
<dbReference type="Proteomes" id="UP000186922">
    <property type="component" value="Unassembled WGS sequence"/>
</dbReference>
<evidence type="ECO:0000313" key="1">
    <source>
        <dbReference type="EMBL" id="GAU87824.1"/>
    </source>
</evidence>